<dbReference type="EMBL" id="CP000472">
    <property type="protein sequence ID" value="ACJ31510.1"/>
    <property type="molecule type" value="Genomic_DNA"/>
</dbReference>
<organism evidence="3 4">
    <name type="scientific">Shewanella piezotolerans (strain WP3 / JCM 13877)</name>
    <dbReference type="NCBI Taxonomy" id="225849"/>
    <lineage>
        <taxon>Bacteria</taxon>
        <taxon>Pseudomonadati</taxon>
        <taxon>Pseudomonadota</taxon>
        <taxon>Gammaproteobacteria</taxon>
        <taxon>Alteromonadales</taxon>
        <taxon>Shewanellaceae</taxon>
        <taxon>Shewanella</taxon>
    </lineage>
</organism>
<protein>
    <recommendedName>
        <fullName evidence="2">DUF2059 domain-containing protein</fullName>
    </recommendedName>
</protein>
<evidence type="ECO:0000256" key="1">
    <source>
        <dbReference type="SAM" id="MobiDB-lite"/>
    </source>
</evidence>
<dbReference type="eggNOG" id="COG3184">
    <property type="taxonomic scope" value="Bacteria"/>
</dbReference>
<dbReference type="HOGENOM" id="CLU_1414310_0_0_6"/>
<sequence>MNRLWILLLVFIANIGFANEDSKQRQASSLLDAINAKGMLLQAQYKLQAQYTHLLKDYQIPKAKRSLEQSFREQAFNFSRKNLSWKQLEPAIIEAYCLQYTEAELAQLTAFFSSEVGQKFLTVQPQLAGSVDQLVNQQVILINNQFSYLIEEFVLQAGLTQPSITHHETGTRLAPHSRPIAPPSKPTKNITQ</sequence>
<reference evidence="3 4" key="1">
    <citation type="journal article" date="2008" name="PLoS ONE">
        <title>Environmental adaptation: genomic analysis of the piezotolerant and psychrotolerant deep-sea iron reducing bacterium Shewanella piezotolerans WP3.</title>
        <authorList>
            <person name="Wang F."/>
            <person name="Wang J."/>
            <person name="Jian H."/>
            <person name="Zhang B."/>
            <person name="Li S."/>
            <person name="Wang F."/>
            <person name="Zeng X."/>
            <person name="Gao L."/>
            <person name="Bartlett D.H."/>
            <person name="Yu J."/>
            <person name="Hu S."/>
            <person name="Xiao X."/>
        </authorList>
    </citation>
    <scope>NUCLEOTIDE SEQUENCE [LARGE SCALE GENOMIC DNA]</scope>
    <source>
        <strain evidence="4">WP3 / JCM 13877</strain>
    </source>
</reference>
<name>B8CV34_SHEPW</name>
<dbReference type="Proteomes" id="UP000000753">
    <property type="component" value="Chromosome"/>
</dbReference>
<evidence type="ECO:0000313" key="3">
    <source>
        <dbReference type="EMBL" id="ACJ31510.1"/>
    </source>
</evidence>
<feature type="domain" description="DUF2059" evidence="2">
    <location>
        <begin position="87"/>
        <end position="138"/>
    </location>
</feature>
<dbReference type="Pfam" id="PF09832">
    <property type="entry name" value="DUF2059"/>
    <property type="match status" value="1"/>
</dbReference>
<dbReference type="AlphaFoldDB" id="B8CV34"/>
<dbReference type="OrthoDB" id="191313at2"/>
<accession>B8CV34</accession>
<dbReference type="STRING" id="225849.swp_4889"/>
<dbReference type="InterPro" id="IPR018637">
    <property type="entry name" value="DUF2059"/>
</dbReference>
<evidence type="ECO:0000259" key="2">
    <source>
        <dbReference type="Pfam" id="PF09832"/>
    </source>
</evidence>
<evidence type="ECO:0000313" key="4">
    <source>
        <dbReference type="Proteomes" id="UP000000753"/>
    </source>
</evidence>
<keyword evidence="4" id="KW-1185">Reference proteome</keyword>
<feature type="region of interest" description="Disordered" evidence="1">
    <location>
        <begin position="166"/>
        <end position="192"/>
    </location>
</feature>
<gene>
    <name evidence="3" type="ordered locus">swp_4889</name>
</gene>
<dbReference type="KEGG" id="swp:swp_4889"/>
<dbReference type="RefSeq" id="WP_020914840.1">
    <property type="nucleotide sequence ID" value="NC_011566.1"/>
</dbReference>
<proteinExistence type="predicted"/>